<dbReference type="AlphaFoldDB" id="T1DWV9"/>
<evidence type="ECO:0000313" key="1">
    <source>
        <dbReference type="EMBL" id="GAD19762.1"/>
    </source>
</evidence>
<reference evidence="1 2" key="1">
    <citation type="journal article" date="2013" name="Genome Announc.">
        <title>Draft Genome Sequence of Helicobacter fennelliae Strain MRY12-0050, Isolated from a Bacteremia Patient.</title>
        <authorList>
            <person name="Rimbara E."/>
            <person name="Matsui M."/>
            <person name="Mori S."/>
            <person name="Suzuki S."/>
            <person name="Suzuki M."/>
            <person name="Kim H."/>
            <person name="Sekizuka T."/>
            <person name="Kuroda M."/>
            <person name="Shibayama K."/>
        </authorList>
    </citation>
    <scope>NUCLEOTIDE SEQUENCE [LARGE SCALE GENOMIC DNA]</scope>
    <source>
        <strain evidence="1 2">MRY12-0050</strain>
    </source>
</reference>
<evidence type="ECO:0000313" key="2">
    <source>
        <dbReference type="Proteomes" id="UP000018143"/>
    </source>
</evidence>
<accession>T1DWV9</accession>
<sequence>MLSLVDFCVFNRFCLTKCIKISTTPKHLPKISEMYKYQNNVCVS</sequence>
<dbReference type="Proteomes" id="UP000018143">
    <property type="component" value="Unassembled WGS sequence"/>
</dbReference>
<keyword evidence="2" id="KW-1185">Reference proteome</keyword>
<gene>
    <name evidence="1" type="ORF">HFN_1002</name>
</gene>
<dbReference type="EMBL" id="BASD01000026">
    <property type="protein sequence ID" value="GAD19762.1"/>
    <property type="molecule type" value="Genomic_DNA"/>
</dbReference>
<name>T1DWV9_9HELI</name>
<protein>
    <submittedName>
        <fullName evidence="1">Uncharacterized protein</fullName>
    </submittedName>
</protein>
<comment type="caution">
    <text evidence="1">The sequence shown here is derived from an EMBL/GenBank/DDBJ whole genome shotgun (WGS) entry which is preliminary data.</text>
</comment>
<organism evidence="1 2">
    <name type="scientific">Helicobacter fennelliae MRY12-0050</name>
    <dbReference type="NCBI Taxonomy" id="1325130"/>
    <lineage>
        <taxon>Bacteria</taxon>
        <taxon>Pseudomonadati</taxon>
        <taxon>Campylobacterota</taxon>
        <taxon>Epsilonproteobacteria</taxon>
        <taxon>Campylobacterales</taxon>
        <taxon>Helicobacteraceae</taxon>
        <taxon>Helicobacter</taxon>
    </lineage>
</organism>
<proteinExistence type="predicted"/>